<dbReference type="GO" id="GO:0003677">
    <property type="term" value="F:DNA binding"/>
    <property type="evidence" value="ECO:0007669"/>
    <property type="project" value="InterPro"/>
</dbReference>
<dbReference type="SUPFAM" id="SSF54534">
    <property type="entry name" value="FKBP-like"/>
    <property type="match status" value="1"/>
</dbReference>
<dbReference type="EMBL" id="SLWB01000003">
    <property type="protein sequence ID" value="TCN70736.1"/>
    <property type="molecule type" value="Genomic_DNA"/>
</dbReference>
<dbReference type="AlphaFoldDB" id="A0A4R2ESW3"/>
<evidence type="ECO:0000259" key="1">
    <source>
        <dbReference type="Pfam" id="PF01272"/>
    </source>
</evidence>
<name>A0A4R2ESW3_9BACT</name>
<proteinExistence type="predicted"/>
<dbReference type="PANTHER" id="PTHR30437">
    <property type="entry name" value="TRANSCRIPTION ELONGATION FACTOR GREA"/>
    <property type="match status" value="1"/>
</dbReference>
<dbReference type="Gene3D" id="3.10.50.30">
    <property type="entry name" value="Transcription elongation factor, GreA/GreB, C-terminal domain"/>
    <property type="match status" value="1"/>
</dbReference>
<comment type="caution">
    <text evidence="2">The sequence shown here is derived from an EMBL/GenBank/DDBJ whole genome shotgun (WGS) entry which is preliminary data.</text>
</comment>
<dbReference type="InterPro" id="IPR036953">
    <property type="entry name" value="GreA/GreB_C_sf"/>
</dbReference>
<dbReference type="PROSITE" id="PS00830">
    <property type="entry name" value="GREAB_2"/>
    <property type="match status" value="1"/>
</dbReference>
<keyword evidence="3" id="KW-1185">Reference proteome</keyword>
<evidence type="ECO:0000313" key="2">
    <source>
        <dbReference type="EMBL" id="TCN70736.1"/>
    </source>
</evidence>
<dbReference type="GO" id="GO:0032784">
    <property type="term" value="P:regulation of DNA-templated transcription elongation"/>
    <property type="evidence" value="ECO:0007669"/>
    <property type="project" value="InterPro"/>
</dbReference>
<dbReference type="GO" id="GO:0006354">
    <property type="term" value="P:DNA-templated transcription elongation"/>
    <property type="evidence" value="ECO:0007669"/>
    <property type="project" value="TreeGrafter"/>
</dbReference>
<dbReference type="InterPro" id="IPR001437">
    <property type="entry name" value="Tscrpt_elong_fac_GreA/B_C"/>
</dbReference>
<sequence length="136" mass="14825">MGTITLNSLDLTRIQTCLKEAMQVNAISKMEAATLIKEIQSASVVDPESIPSNVVTMNSIVQISFLNTKKTVEFQIVYPNQANVKENKISIFSPIATALIGYKAGDEIDWVVPAGITKIKIDAIVYQPEAAGHYNV</sequence>
<reference evidence="2 3" key="1">
    <citation type="submission" date="2019-03" db="EMBL/GenBank/DDBJ databases">
        <title>Genomic Encyclopedia of Archaeal and Bacterial Type Strains, Phase II (KMG-II): from individual species to whole genera.</title>
        <authorList>
            <person name="Goeker M."/>
        </authorList>
    </citation>
    <scope>NUCLEOTIDE SEQUENCE [LARGE SCALE GENOMIC DNA]</scope>
    <source>
        <strain evidence="2 3">RL-C</strain>
    </source>
</reference>
<keyword evidence="2" id="KW-0418">Kinase</keyword>
<dbReference type="GO" id="GO:0016301">
    <property type="term" value="F:kinase activity"/>
    <property type="evidence" value="ECO:0007669"/>
    <property type="project" value="UniProtKB-KW"/>
</dbReference>
<organism evidence="2 3">
    <name type="scientific">Acetobacteroides hydrogenigenes</name>
    <dbReference type="NCBI Taxonomy" id="979970"/>
    <lineage>
        <taxon>Bacteria</taxon>
        <taxon>Pseudomonadati</taxon>
        <taxon>Bacteroidota</taxon>
        <taxon>Bacteroidia</taxon>
        <taxon>Bacteroidales</taxon>
        <taxon>Rikenellaceae</taxon>
        <taxon>Acetobacteroides</taxon>
    </lineage>
</organism>
<keyword evidence="2" id="KW-0808">Transferase</keyword>
<dbReference type="RefSeq" id="WP_131838591.1">
    <property type="nucleotide sequence ID" value="NZ_SLWB01000003.1"/>
</dbReference>
<dbReference type="OrthoDB" id="192847at2"/>
<gene>
    <name evidence="2" type="ORF">CLV25_103260</name>
</gene>
<feature type="domain" description="Transcription elongation factor GreA/GreB C-terminal" evidence="1">
    <location>
        <begin position="51"/>
        <end position="124"/>
    </location>
</feature>
<dbReference type="NCBIfam" id="NF004396">
    <property type="entry name" value="PRK05753.1"/>
    <property type="match status" value="1"/>
</dbReference>
<protein>
    <submittedName>
        <fullName evidence="2">Regulator of nucleoside diphosphate kinase</fullName>
    </submittedName>
</protein>
<dbReference type="Proteomes" id="UP000294830">
    <property type="component" value="Unassembled WGS sequence"/>
</dbReference>
<dbReference type="PANTHER" id="PTHR30437:SF5">
    <property type="entry name" value="REGULATOR OF NUCLEOSIDE DIPHOSPHATE KINASE"/>
    <property type="match status" value="1"/>
</dbReference>
<evidence type="ECO:0000313" key="3">
    <source>
        <dbReference type="Proteomes" id="UP000294830"/>
    </source>
</evidence>
<dbReference type="InterPro" id="IPR023459">
    <property type="entry name" value="Tscrpt_elong_fac_GreA/B_fam"/>
</dbReference>
<accession>A0A4R2ESW3</accession>
<dbReference type="GO" id="GO:0070063">
    <property type="term" value="F:RNA polymerase binding"/>
    <property type="evidence" value="ECO:0007669"/>
    <property type="project" value="InterPro"/>
</dbReference>
<dbReference type="Pfam" id="PF01272">
    <property type="entry name" value="GreA_GreB"/>
    <property type="match status" value="1"/>
</dbReference>
<dbReference type="InterPro" id="IPR018151">
    <property type="entry name" value="TF_GreA/GreB_CS"/>
</dbReference>